<dbReference type="Gene3D" id="2.60.40.420">
    <property type="entry name" value="Cupredoxins - blue copper proteins"/>
    <property type="match status" value="1"/>
</dbReference>
<dbReference type="Proteomes" id="UP000664169">
    <property type="component" value="Unassembled WGS sequence"/>
</dbReference>
<organism evidence="5 6">
    <name type="scientific">Gomphillus americanus</name>
    <dbReference type="NCBI Taxonomy" id="1940652"/>
    <lineage>
        <taxon>Eukaryota</taxon>
        <taxon>Fungi</taxon>
        <taxon>Dikarya</taxon>
        <taxon>Ascomycota</taxon>
        <taxon>Pezizomycotina</taxon>
        <taxon>Lecanoromycetes</taxon>
        <taxon>OSLEUM clade</taxon>
        <taxon>Ostropomycetidae</taxon>
        <taxon>Ostropales</taxon>
        <taxon>Graphidaceae</taxon>
        <taxon>Gomphilloideae</taxon>
        <taxon>Gomphillus</taxon>
    </lineage>
</organism>
<keyword evidence="3" id="KW-0732">Signal</keyword>
<dbReference type="InterPro" id="IPR008972">
    <property type="entry name" value="Cupredoxin"/>
</dbReference>
<comment type="similarity">
    <text evidence="1">Belongs to the multicopper oxidase family.</text>
</comment>
<evidence type="ECO:0000313" key="5">
    <source>
        <dbReference type="EMBL" id="CAF9919873.1"/>
    </source>
</evidence>
<dbReference type="OrthoDB" id="3599896at2759"/>
<gene>
    <name evidence="5" type="ORF">GOMPHAMPRED_001907</name>
</gene>
<feature type="domain" description="Plastocyanin-like" evidence="4">
    <location>
        <begin position="65"/>
        <end position="105"/>
    </location>
</feature>
<dbReference type="EMBL" id="CAJPDQ010000015">
    <property type="protein sequence ID" value="CAF9919873.1"/>
    <property type="molecule type" value="Genomic_DNA"/>
</dbReference>
<reference evidence="5" key="1">
    <citation type="submission" date="2021-03" db="EMBL/GenBank/DDBJ databases">
        <authorList>
            <person name="Tagirdzhanova G."/>
        </authorList>
    </citation>
    <scope>NUCLEOTIDE SEQUENCE</scope>
</reference>
<feature type="signal peptide" evidence="3">
    <location>
        <begin position="1"/>
        <end position="17"/>
    </location>
</feature>
<evidence type="ECO:0000259" key="4">
    <source>
        <dbReference type="Pfam" id="PF07732"/>
    </source>
</evidence>
<dbReference type="AlphaFoldDB" id="A0A8H3FD70"/>
<dbReference type="SUPFAM" id="SSF49503">
    <property type="entry name" value="Cupredoxins"/>
    <property type="match status" value="1"/>
</dbReference>
<dbReference type="GO" id="GO:0005507">
    <property type="term" value="F:copper ion binding"/>
    <property type="evidence" value="ECO:0007669"/>
    <property type="project" value="InterPro"/>
</dbReference>
<accession>A0A8H3FD70</accession>
<dbReference type="Pfam" id="PF07732">
    <property type="entry name" value="Cu-oxidase_3"/>
    <property type="match status" value="1"/>
</dbReference>
<evidence type="ECO:0000256" key="3">
    <source>
        <dbReference type="SAM" id="SignalP"/>
    </source>
</evidence>
<evidence type="ECO:0000256" key="2">
    <source>
        <dbReference type="SAM" id="MobiDB-lite"/>
    </source>
</evidence>
<feature type="region of interest" description="Disordered" evidence="2">
    <location>
        <begin position="36"/>
        <end position="56"/>
    </location>
</feature>
<evidence type="ECO:0000256" key="1">
    <source>
        <dbReference type="ARBA" id="ARBA00010609"/>
    </source>
</evidence>
<sequence length="114" mass="12446">MLRSTIALVTFLAIGLSQINLPDWVTPARLGSGGYPWGSSYSQTRWPDSPDSGETRRYDWQSLRDTVNPDGINAPALLVNGQFPGPMIEANLGDLVQVIVRNNITGLERGTGLY</sequence>
<comment type="caution">
    <text evidence="5">The sequence shown here is derived from an EMBL/GenBank/DDBJ whole genome shotgun (WGS) entry which is preliminary data.</text>
</comment>
<evidence type="ECO:0000313" key="6">
    <source>
        <dbReference type="Proteomes" id="UP000664169"/>
    </source>
</evidence>
<name>A0A8H3FD70_9LECA</name>
<feature type="chain" id="PRO_5034502939" description="Plastocyanin-like domain-containing protein" evidence="3">
    <location>
        <begin position="18"/>
        <end position="114"/>
    </location>
</feature>
<dbReference type="InterPro" id="IPR011707">
    <property type="entry name" value="Cu-oxidase-like_N"/>
</dbReference>
<keyword evidence="6" id="KW-1185">Reference proteome</keyword>
<protein>
    <recommendedName>
        <fullName evidence="4">Plastocyanin-like domain-containing protein</fullName>
    </recommendedName>
</protein>
<proteinExistence type="inferred from homology"/>